<keyword evidence="3" id="KW-1185">Reference proteome</keyword>
<feature type="transmembrane region" description="Helical" evidence="1">
    <location>
        <begin position="103"/>
        <end position="121"/>
    </location>
</feature>
<feature type="transmembrane region" description="Helical" evidence="1">
    <location>
        <begin position="34"/>
        <end position="55"/>
    </location>
</feature>
<keyword evidence="1" id="KW-0812">Transmembrane</keyword>
<protein>
    <recommendedName>
        <fullName evidence="4">Membrane protein involved in the export of O-antigen and teichoic acid</fullName>
    </recommendedName>
</protein>
<feature type="transmembrane region" description="Helical" evidence="1">
    <location>
        <begin position="366"/>
        <end position="386"/>
    </location>
</feature>
<evidence type="ECO:0000256" key="1">
    <source>
        <dbReference type="SAM" id="Phobius"/>
    </source>
</evidence>
<keyword evidence="1" id="KW-1133">Transmembrane helix</keyword>
<dbReference type="EMBL" id="CP003169">
    <property type="protein sequence ID" value="AEV75383.1"/>
    <property type="molecule type" value="Genomic_DNA"/>
</dbReference>
<feature type="transmembrane region" description="Helical" evidence="1">
    <location>
        <begin position="229"/>
        <end position="249"/>
    </location>
</feature>
<name>G8RTK9_MYCRN</name>
<dbReference type="Proteomes" id="UP000005442">
    <property type="component" value="Chromosome"/>
</dbReference>
<dbReference type="OrthoDB" id="4773119at2"/>
<feature type="transmembrane region" description="Helical" evidence="1">
    <location>
        <begin position="127"/>
        <end position="145"/>
    </location>
</feature>
<accession>G8RTK9</accession>
<sequence length="427" mass="44872">MTDHVLEAEAEVATPSQPKSLLGKIAGLISSQPLLIAQMFMSASGAGAMVMAAAAMQAAEFVTFSLLTLVTVTLIGAVRSVLFQPALIEMRQNSDSHIHVRTALIGALVASGIFAAAAFALGVRQPLWLAVLALTNVLPIAAEWLRIRGMALDERVSVMRSDGLRFAATMFGVVVLFFSTDALVFTLFVNLTYLITVGYLALRLPAVSAHASPLAFWRPASAQLADFSFGQAVSTIPLLVLGGFGPSVYIGGLRLAQTLLGPLNMVLSAAAVNLLADGATKESHADPRELIRRGRKLALGLGILSPTLVLALLAFLMMTGFSFRGVDNRSLIVGVALVGALFTTSGLGLVDTFIVRLLGHHAGPTVGRILLVIVTGTAYLWGYHVGGTDSSLIYGFLVGAIANPVFFSLPAAVLYRRYKAGTLTAAP</sequence>
<feature type="transmembrane region" description="Helical" evidence="1">
    <location>
        <begin position="194"/>
        <end position="217"/>
    </location>
</feature>
<proteinExistence type="predicted"/>
<dbReference type="RefSeq" id="WP_014213126.1">
    <property type="nucleotide sequence ID" value="NC_016604.1"/>
</dbReference>
<dbReference type="STRING" id="710685.MycrhN_4902"/>
<feature type="transmembrane region" description="Helical" evidence="1">
    <location>
        <begin position="331"/>
        <end position="354"/>
    </location>
</feature>
<dbReference type="AlphaFoldDB" id="G8RTK9"/>
<organism evidence="2 3">
    <name type="scientific">Mycolicibacterium rhodesiae (strain NBB3)</name>
    <name type="common">Mycobacterium rhodesiae</name>
    <dbReference type="NCBI Taxonomy" id="710685"/>
    <lineage>
        <taxon>Bacteria</taxon>
        <taxon>Bacillati</taxon>
        <taxon>Actinomycetota</taxon>
        <taxon>Actinomycetes</taxon>
        <taxon>Mycobacteriales</taxon>
        <taxon>Mycobacteriaceae</taxon>
        <taxon>Mycolicibacterium</taxon>
    </lineage>
</organism>
<reference evidence="2 3" key="1">
    <citation type="submission" date="2011-12" db="EMBL/GenBank/DDBJ databases">
        <title>Complete sequence of Mycobacterium rhodesiae NBB3.</title>
        <authorList>
            <consortium name="US DOE Joint Genome Institute"/>
            <person name="Lucas S."/>
            <person name="Han J."/>
            <person name="Lapidus A."/>
            <person name="Cheng J.-F."/>
            <person name="Goodwin L."/>
            <person name="Pitluck S."/>
            <person name="Peters L."/>
            <person name="Mikhailova N."/>
            <person name="Gu W."/>
            <person name="Detter J.C."/>
            <person name="Han C."/>
            <person name="Tapia R."/>
            <person name="Land M."/>
            <person name="Hauser L."/>
            <person name="Kyrpides N."/>
            <person name="Ivanova N."/>
            <person name="Pagani I."/>
            <person name="Mattes T."/>
            <person name="Holmes A."/>
            <person name="Rutledge P."/>
            <person name="Paulsen I."/>
            <person name="Coleman N."/>
            <person name="Woyke T."/>
        </authorList>
    </citation>
    <scope>NUCLEOTIDE SEQUENCE [LARGE SCALE GENOMIC DNA]</scope>
    <source>
        <strain evidence="2 3">NBB3</strain>
    </source>
</reference>
<evidence type="ECO:0000313" key="2">
    <source>
        <dbReference type="EMBL" id="AEV75383.1"/>
    </source>
</evidence>
<feature type="transmembrane region" description="Helical" evidence="1">
    <location>
        <begin position="166"/>
        <end position="188"/>
    </location>
</feature>
<dbReference type="HOGENOM" id="CLU_620804_0_0_11"/>
<feature type="transmembrane region" description="Helical" evidence="1">
    <location>
        <begin position="61"/>
        <end position="82"/>
    </location>
</feature>
<feature type="transmembrane region" description="Helical" evidence="1">
    <location>
        <begin position="392"/>
        <end position="415"/>
    </location>
</feature>
<gene>
    <name evidence="2" type="ordered locus">MycrhN_4902</name>
</gene>
<dbReference type="PATRIC" id="fig|710685.3.peg.4908"/>
<feature type="transmembrane region" description="Helical" evidence="1">
    <location>
        <begin position="297"/>
        <end position="319"/>
    </location>
</feature>
<dbReference type="KEGG" id="mrh:MycrhN_4902"/>
<keyword evidence="1" id="KW-0472">Membrane</keyword>
<evidence type="ECO:0008006" key="4">
    <source>
        <dbReference type="Google" id="ProtNLM"/>
    </source>
</evidence>
<evidence type="ECO:0000313" key="3">
    <source>
        <dbReference type="Proteomes" id="UP000005442"/>
    </source>
</evidence>